<reference evidence="3 4" key="1">
    <citation type="submission" date="2018-04" db="EMBL/GenBank/DDBJ databases">
        <title>Cupriavidus necator CR12 genome sequencing and assembly.</title>
        <authorList>
            <person name="Ben Fekih I."/>
            <person name="Mazhar H.S."/>
            <person name="Bello S.K."/>
            <person name="Rensing C."/>
        </authorList>
    </citation>
    <scope>NUCLEOTIDE SEQUENCE [LARGE SCALE GENOMIC DNA]</scope>
    <source>
        <strain evidence="3 4">CR12</strain>
    </source>
</reference>
<dbReference type="NCBIfam" id="NF033538">
    <property type="entry name" value="transpos_IS91"/>
    <property type="match status" value="1"/>
</dbReference>
<accession>A0A367P6M4</accession>
<dbReference type="InterPro" id="IPR026889">
    <property type="entry name" value="Zn_Tnp"/>
</dbReference>
<dbReference type="Proteomes" id="UP000253501">
    <property type="component" value="Unassembled WGS sequence"/>
</dbReference>
<sequence length="402" mass="45065">MRAALEVADIFRHCGPQYRQTHADGLSRVQRRAMSAIELCRTAALGGHVEQCDACGHQRIAFNSCRHRACPKCQSLARAQWLEDRQAELLPEVEYFHVVFTVPESIAALAYQNKKTLYDILFRASAETLRSIAADPKHLGAEIGFISILHTWGQNLQHHPHVHCVVPGGGLAADGERWIACRPGFFLPVRVLSRLFRRLFLEQLRHAFDAGALQFYGALEPLSDTQAFAAWLAPVAEAEWVVYAKPPFGGARQVLDYMGRYTHRVAISNHRLAAFDGDEVSFRWKDYKHAAATKTMTLAADEFIRRFLLHILPSGFKHIRSYGLLANRCRAAKLATCRRLLGVAMPAADAPVVTEDYRDRYQRLTGKSLRDCPACGRGHMVCIETFLPGALPRPPPCTHPVH</sequence>
<dbReference type="RefSeq" id="WP_114136242.1">
    <property type="nucleotide sequence ID" value="NZ_CP068435.1"/>
</dbReference>
<dbReference type="GO" id="GO:0006313">
    <property type="term" value="P:DNA transposition"/>
    <property type="evidence" value="ECO:0007669"/>
    <property type="project" value="InterPro"/>
</dbReference>
<dbReference type="EMBL" id="QDHA01000153">
    <property type="protein sequence ID" value="RCJ03490.1"/>
    <property type="molecule type" value="Genomic_DNA"/>
</dbReference>
<organism evidence="3 4">
    <name type="scientific">Cupriavidus necator</name>
    <name type="common">Alcaligenes eutrophus</name>
    <name type="synonym">Ralstonia eutropha</name>
    <dbReference type="NCBI Taxonomy" id="106590"/>
    <lineage>
        <taxon>Bacteria</taxon>
        <taxon>Pseudomonadati</taxon>
        <taxon>Pseudomonadota</taxon>
        <taxon>Betaproteobacteria</taxon>
        <taxon>Burkholderiales</taxon>
        <taxon>Burkholderiaceae</taxon>
        <taxon>Cupriavidus</taxon>
    </lineage>
</organism>
<dbReference type="InterPro" id="IPR054832">
    <property type="entry name" value="transpos_IS91"/>
</dbReference>
<dbReference type="InterPro" id="IPR007069">
    <property type="entry name" value="Transposase_32"/>
</dbReference>
<dbReference type="PANTHER" id="PTHR37023">
    <property type="entry name" value="TRANSPOSASE"/>
    <property type="match status" value="1"/>
</dbReference>
<evidence type="ECO:0000259" key="2">
    <source>
        <dbReference type="Pfam" id="PF14319"/>
    </source>
</evidence>
<proteinExistence type="predicted"/>
<dbReference type="GO" id="GO:0003677">
    <property type="term" value="F:DNA binding"/>
    <property type="evidence" value="ECO:0007669"/>
    <property type="project" value="InterPro"/>
</dbReference>
<gene>
    <name evidence="3" type="ORF">DDK22_37070</name>
</gene>
<feature type="domain" description="Transposase zinc-binding" evidence="2">
    <location>
        <begin position="10"/>
        <end position="102"/>
    </location>
</feature>
<dbReference type="PANTHER" id="PTHR37023:SF1">
    <property type="entry name" value="ISSOD25 TRANSPOSASE TNPA_ISSOD25"/>
    <property type="match status" value="1"/>
</dbReference>
<evidence type="ECO:0000259" key="1">
    <source>
        <dbReference type="Pfam" id="PF04986"/>
    </source>
</evidence>
<name>A0A367P6M4_CUPNE</name>
<feature type="domain" description="Transposase IS801/IS1294" evidence="1">
    <location>
        <begin position="144"/>
        <end position="330"/>
    </location>
</feature>
<dbReference type="Pfam" id="PF14319">
    <property type="entry name" value="Zn_Tnp_IS91"/>
    <property type="match status" value="1"/>
</dbReference>
<evidence type="ECO:0000313" key="4">
    <source>
        <dbReference type="Proteomes" id="UP000253501"/>
    </source>
</evidence>
<dbReference type="AlphaFoldDB" id="A0A367P6M4"/>
<protein>
    <submittedName>
        <fullName evidence="3">IS91 family transposase</fullName>
    </submittedName>
</protein>
<dbReference type="GO" id="GO:0004803">
    <property type="term" value="F:transposase activity"/>
    <property type="evidence" value="ECO:0007669"/>
    <property type="project" value="InterPro"/>
</dbReference>
<comment type="caution">
    <text evidence="3">The sequence shown here is derived from an EMBL/GenBank/DDBJ whole genome shotgun (WGS) entry which is preliminary data.</text>
</comment>
<evidence type="ECO:0000313" key="3">
    <source>
        <dbReference type="EMBL" id="RCJ03490.1"/>
    </source>
</evidence>
<dbReference type="Pfam" id="PF04986">
    <property type="entry name" value="Y2_Tnp"/>
    <property type="match status" value="1"/>
</dbReference>